<keyword evidence="3" id="KW-1185">Reference proteome</keyword>
<evidence type="ECO:0008006" key="4">
    <source>
        <dbReference type="Google" id="ProtNLM"/>
    </source>
</evidence>
<dbReference type="AlphaFoldDB" id="A0A9P6MXL1"/>
<gene>
    <name evidence="2" type="ORF">BGZ80_009294</name>
</gene>
<evidence type="ECO:0000313" key="3">
    <source>
        <dbReference type="Proteomes" id="UP000703661"/>
    </source>
</evidence>
<organism evidence="2 3">
    <name type="scientific">Entomortierella chlamydospora</name>
    <dbReference type="NCBI Taxonomy" id="101097"/>
    <lineage>
        <taxon>Eukaryota</taxon>
        <taxon>Fungi</taxon>
        <taxon>Fungi incertae sedis</taxon>
        <taxon>Mucoromycota</taxon>
        <taxon>Mortierellomycotina</taxon>
        <taxon>Mortierellomycetes</taxon>
        <taxon>Mortierellales</taxon>
        <taxon>Mortierellaceae</taxon>
        <taxon>Entomortierella</taxon>
    </lineage>
</organism>
<feature type="chain" id="PRO_5040304468" description="Phosphatidylglycerol/phosphatidylinositol transfer protein" evidence="1">
    <location>
        <begin position="21"/>
        <end position="157"/>
    </location>
</feature>
<accession>A0A9P6MXL1</accession>
<comment type="caution">
    <text evidence="2">The sequence shown here is derived from an EMBL/GenBank/DDBJ whole genome shotgun (WGS) entry which is preliminary data.</text>
</comment>
<dbReference type="EMBL" id="JAAAID010000541">
    <property type="protein sequence ID" value="KAG0016339.1"/>
    <property type="molecule type" value="Genomic_DNA"/>
</dbReference>
<reference evidence="2" key="1">
    <citation type="journal article" date="2020" name="Fungal Divers.">
        <title>Resolving the Mortierellaceae phylogeny through synthesis of multi-gene phylogenetics and phylogenomics.</title>
        <authorList>
            <person name="Vandepol N."/>
            <person name="Liber J."/>
            <person name="Desiro A."/>
            <person name="Na H."/>
            <person name="Kennedy M."/>
            <person name="Barry K."/>
            <person name="Grigoriev I.V."/>
            <person name="Miller A.N."/>
            <person name="O'Donnell K."/>
            <person name="Stajich J.E."/>
            <person name="Bonito G."/>
        </authorList>
    </citation>
    <scope>NUCLEOTIDE SEQUENCE</scope>
    <source>
        <strain evidence="2">NRRL 2769</strain>
    </source>
</reference>
<protein>
    <recommendedName>
        <fullName evidence="4">Phosphatidylglycerol/phosphatidylinositol transfer protein</fullName>
    </recommendedName>
</protein>
<evidence type="ECO:0000313" key="2">
    <source>
        <dbReference type="EMBL" id="KAG0016339.1"/>
    </source>
</evidence>
<dbReference type="Proteomes" id="UP000703661">
    <property type="component" value="Unassembled WGS sequence"/>
</dbReference>
<evidence type="ECO:0000256" key="1">
    <source>
        <dbReference type="SAM" id="SignalP"/>
    </source>
</evidence>
<sequence>MKYISSLATIAAFLFSTTAASSLGVCPGNESLFSLRNARFDSDSIYPTKEICIVITGNLDTDLPSDKSSIEFTVGRPDGKPFVWSLPIYSSIKTTPETSPVPIIKGNPRVIRPCFYFPTDIAVKSGETIAIRVQVKTRDSDNSLVRVSCVETNVHVS</sequence>
<feature type="signal peptide" evidence="1">
    <location>
        <begin position="1"/>
        <end position="20"/>
    </location>
</feature>
<name>A0A9P6MXL1_9FUNG</name>
<proteinExistence type="predicted"/>
<keyword evidence="1" id="KW-0732">Signal</keyword>